<evidence type="ECO:0000313" key="1">
    <source>
        <dbReference type="EMBL" id="MBB5235218.1"/>
    </source>
</evidence>
<protein>
    <submittedName>
        <fullName evidence="1">Uncharacterized protein</fullName>
    </submittedName>
</protein>
<organism evidence="1 2">
    <name type="scientific">Deinococcus budaensis</name>
    <dbReference type="NCBI Taxonomy" id="1665626"/>
    <lineage>
        <taxon>Bacteria</taxon>
        <taxon>Thermotogati</taxon>
        <taxon>Deinococcota</taxon>
        <taxon>Deinococci</taxon>
        <taxon>Deinococcales</taxon>
        <taxon>Deinococcaceae</taxon>
        <taxon>Deinococcus</taxon>
    </lineage>
</organism>
<comment type="caution">
    <text evidence="1">The sequence shown here is derived from an EMBL/GenBank/DDBJ whole genome shotgun (WGS) entry which is preliminary data.</text>
</comment>
<name>A0A7W8LQU1_9DEIO</name>
<proteinExistence type="predicted"/>
<keyword evidence="2" id="KW-1185">Reference proteome</keyword>
<accession>A0A7W8LQU1</accession>
<evidence type="ECO:0000313" key="2">
    <source>
        <dbReference type="Proteomes" id="UP000525389"/>
    </source>
</evidence>
<dbReference type="EMBL" id="JACHFN010000010">
    <property type="protein sequence ID" value="MBB5235218.1"/>
    <property type="molecule type" value="Genomic_DNA"/>
</dbReference>
<gene>
    <name evidence="1" type="ORF">HNQ09_002670</name>
</gene>
<sequence length="143" mass="15639">MPTRSRPAARPGAAHFTLFSRGRVYGIFGALEDVQQCTARLLALGLGDQDVQMIVGEGGQRALDEDGAHHGLWGRFLRMMQGMTDERGHVEQYARALARGEIVLSVDVSGQPGTVAQIAQAFRDSQARFVNHYGPWVVEPLHA</sequence>
<reference evidence="1 2" key="1">
    <citation type="submission" date="2020-08" db="EMBL/GenBank/DDBJ databases">
        <title>Genomic Encyclopedia of Type Strains, Phase IV (KMG-IV): sequencing the most valuable type-strain genomes for metagenomic binning, comparative biology and taxonomic classification.</title>
        <authorList>
            <person name="Goeker M."/>
        </authorList>
    </citation>
    <scope>NUCLEOTIDE SEQUENCE [LARGE SCALE GENOMIC DNA]</scope>
    <source>
        <strain evidence="1 2">DSM 101791</strain>
    </source>
</reference>
<dbReference type="RefSeq" id="WP_184030098.1">
    <property type="nucleotide sequence ID" value="NZ_JACHFN010000010.1"/>
</dbReference>
<dbReference type="AlphaFoldDB" id="A0A7W8LQU1"/>
<dbReference type="Proteomes" id="UP000525389">
    <property type="component" value="Unassembled WGS sequence"/>
</dbReference>